<organism evidence="1 2">
    <name type="scientific">Nocardioides kongjuensis</name>
    <dbReference type="NCBI Taxonomy" id="349522"/>
    <lineage>
        <taxon>Bacteria</taxon>
        <taxon>Bacillati</taxon>
        <taxon>Actinomycetota</taxon>
        <taxon>Actinomycetes</taxon>
        <taxon>Propionibacteriales</taxon>
        <taxon>Nocardioidaceae</taxon>
        <taxon>Nocardioides</taxon>
    </lineage>
</organism>
<dbReference type="AlphaFoldDB" id="A0A852RD28"/>
<comment type="caution">
    <text evidence="1">The sequence shown here is derived from an EMBL/GenBank/DDBJ whole genome shotgun (WGS) entry which is preliminary data.</text>
</comment>
<sequence>MIALVPGVPALLPSYASLEDPVADLRAACLAAVAALGPRVRVVASGSSGERVAEALVAAVGGEVVADGESGLLVVGNGSAKRTEKAPGHFDERAEAFDASLRVSFDGIDPALAADLWADTDCLPGLPSLAEAEVTYDDAPYGVQYWVATWDVA</sequence>
<dbReference type="Proteomes" id="UP000582231">
    <property type="component" value="Unassembled WGS sequence"/>
</dbReference>
<dbReference type="EMBL" id="JACCBF010000001">
    <property type="protein sequence ID" value="NYD31501.1"/>
    <property type="molecule type" value="Genomic_DNA"/>
</dbReference>
<accession>A0A852RD28</accession>
<gene>
    <name evidence="1" type="ORF">BJ958_003047</name>
</gene>
<reference evidence="1 2" key="1">
    <citation type="submission" date="2020-07" db="EMBL/GenBank/DDBJ databases">
        <title>Sequencing the genomes of 1000 actinobacteria strains.</title>
        <authorList>
            <person name="Klenk H.-P."/>
        </authorList>
    </citation>
    <scope>NUCLEOTIDE SEQUENCE [LARGE SCALE GENOMIC DNA]</scope>
    <source>
        <strain evidence="1 2">DSM 19082</strain>
    </source>
</reference>
<proteinExistence type="predicted"/>
<keyword evidence="2" id="KW-1185">Reference proteome</keyword>
<dbReference type="RefSeq" id="WP_179727796.1">
    <property type="nucleotide sequence ID" value="NZ_BAABEF010000001.1"/>
</dbReference>
<evidence type="ECO:0000313" key="2">
    <source>
        <dbReference type="Proteomes" id="UP000582231"/>
    </source>
</evidence>
<name>A0A852RD28_9ACTN</name>
<protein>
    <submittedName>
        <fullName evidence="1">Uncharacterized protein</fullName>
    </submittedName>
</protein>
<evidence type="ECO:0000313" key="1">
    <source>
        <dbReference type="EMBL" id="NYD31501.1"/>
    </source>
</evidence>